<proteinExistence type="predicted"/>
<evidence type="ECO:0000313" key="2">
    <source>
        <dbReference type="Proteomes" id="UP000624709"/>
    </source>
</evidence>
<accession>A0ABQ4BMS8</accession>
<dbReference type="InterPro" id="IPR011989">
    <property type="entry name" value="ARM-like"/>
</dbReference>
<gene>
    <name evidence="1" type="ORF">Apa02nite_080950</name>
</gene>
<name>A0ABQ4BMS8_9ACTN</name>
<sequence>MDWAALTAENVPDLLRSVAAGDSAAFDDLFGELCDQGTLGEATASSVPFLIRILDAPAADPQSLLVLLTDIASASSPRGQHLTAAARTAVTVGLPSYLRLLAAHPDDEVRAAAATLIGALGPAVAGGASAALRTASVADRADRVRAAAVMALGSRGDTADDRLADPAPLVRLAAALVLSAADTATPLPGPVVQILERDAPDALELIEQLAGADYDDALVWVLRRLRPRWELQVRLVTGWLRHPVEAVREAAAYAADEPLLLWRPAAALLTGPLADALDDPAGKVRYWARQHVAAAGSATAAIADRLWAALPSDEYTGLLTALCALHDPRADAHLAQIIAAGRLDRLGDALKELGPWAVACRGVLAAAIEATPPGHRRSSLIEAAGRAGTPAGELIPVLRRQAATHPDAVCQVLGDLGPGAAAALPELAALRAGDNHRTRFQAARAIWRITGEPAGALELLRADAHGADARALIGDLGPAGAEFAGALRALFGSEDYWEPTEAAIAYWAVTGDAGPVVPVLLPHLECNPRGRKALACLAEIGPDAAAAIPVLRAAVDAPLRQWKTSAGNNGVRQDEAWQAACAAALRSLEADRS</sequence>
<dbReference type="InterPro" id="IPR016024">
    <property type="entry name" value="ARM-type_fold"/>
</dbReference>
<keyword evidence="2" id="KW-1185">Reference proteome</keyword>
<dbReference type="SUPFAM" id="SSF48371">
    <property type="entry name" value="ARM repeat"/>
    <property type="match status" value="1"/>
</dbReference>
<reference evidence="1 2" key="1">
    <citation type="submission" date="2021-01" db="EMBL/GenBank/DDBJ databases">
        <title>Whole genome shotgun sequence of Actinoplanes palleronii NBRC 14916.</title>
        <authorList>
            <person name="Komaki H."/>
            <person name="Tamura T."/>
        </authorList>
    </citation>
    <scope>NUCLEOTIDE SEQUENCE [LARGE SCALE GENOMIC DNA]</scope>
    <source>
        <strain evidence="1 2">NBRC 14916</strain>
    </source>
</reference>
<protein>
    <recommendedName>
        <fullName evidence="3">HEAT repeat protein</fullName>
    </recommendedName>
</protein>
<dbReference type="Proteomes" id="UP000624709">
    <property type="component" value="Unassembled WGS sequence"/>
</dbReference>
<comment type="caution">
    <text evidence="1">The sequence shown here is derived from an EMBL/GenBank/DDBJ whole genome shotgun (WGS) entry which is preliminary data.</text>
</comment>
<dbReference type="EMBL" id="BOMS01000136">
    <property type="protein sequence ID" value="GIE71987.1"/>
    <property type="molecule type" value="Genomic_DNA"/>
</dbReference>
<dbReference type="Gene3D" id="1.25.10.10">
    <property type="entry name" value="Leucine-rich Repeat Variant"/>
    <property type="match status" value="1"/>
</dbReference>
<evidence type="ECO:0000313" key="1">
    <source>
        <dbReference type="EMBL" id="GIE71987.1"/>
    </source>
</evidence>
<evidence type="ECO:0008006" key="3">
    <source>
        <dbReference type="Google" id="ProtNLM"/>
    </source>
</evidence>
<organism evidence="1 2">
    <name type="scientific">Actinoplanes palleronii</name>
    <dbReference type="NCBI Taxonomy" id="113570"/>
    <lineage>
        <taxon>Bacteria</taxon>
        <taxon>Bacillati</taxon>
        <taxon>Actinomycetota</taxon>
        <taxon>Actinomycetes</taxon>
        <taxon>Micromonosporales</taxon>
        <taxon>Micromonosporaceae</taxon>
        <taxon>Actinoplanes</taxon>
    </lineage>
</organism>